<protein>
    <submittedName>
        <fullName evidence="1">Uncharacterized protein</fullName>
    </submittedName>
</protein>
<proteinExistence type="evidence at transcript level"/>
<dbReference type="EMBL" id="BT137537">
    <property type="protein sequence ID" value="AFK37332.1"/>
    <property type="molecule type" value="mRNA"/>
</dbReference>
<evidence type="ECO:0000313" key="1">
    <source>
        <dbReference type="EMBL" id="AFK37332.1"/>
    </source>
</evidence>
<name>I3SAP0_LOTJA</name>
<dbReference type="AlphaFoldDB" id="I3SAP0"/>
<organism evidence="1">
    <name type="scientific">Lotus japonicus</name>
    <name type="common">Lotus corniculatus var. japonicus</name>
    <dbReference type="NCBI Taxonomy" id="34305"/>
    <lineage>
        <taxon>Eukaryota</taxon>
        <taxon>Viridiplantae</taxon>
        <taxon>Streptophyta</taxon>
        <taxon>Embryophyta</taxon>
        <taxon>Tracheophyta</taxon>
        <taxon>Spermatophyta</taxon>
        <taxon>Magnoliopsida</taxon>
        <taxon>eudicotyledons</taxon>
        <taxon>Gunneridae</taxon>
        <taxon>Pentapetalae</taxon>
        <taxon>rosids</taxon>
        <taxon>fabids</taxon>
        <taxon>Fabales</taxon>
        <taxon>Fabaceae</taxon>
        <taxon>Papilionoideae</taxon>
        <taxon>50 kb inversion clade</taxon>
        <taxon>NPAAA clade</taxon>
        <taxon>Hologalegina</taxon>
        <taxon>robinioid clade</taxon>
        <taxon>Loteae</taxon>
        <taxon>Lotus</taxon>
    </lineage>
</organism>
<sequence length="67" mass="7885">MLKLWRKPKVFFVIKKPSSGDHQMFLKDLTVILIHQNSSIVFFCFPNCRGGRLYVVIQILVQMTYPL</sequence>
<reference evidence="1" key="1">
    <citation type="submission" date="2012-05" db="EMBL/GenBank/DDBJ databases">
        <authorList>
            <person name="Krishnakumar V."/>
            <person name="Cheung F."/>
            <person name="Xiao Y."/>
            <person name="Chan A."/>
            <person name="Moskal W.A."/>
            <person name="Town C.D."/>
        </authorList>
    </citation>
    <scope>NUCLEOTIDE SEQUENCE</scope>
</reference>
<accession>I3SAP0</accession>